<evidence type="ECO:0000313" key="6">
    <source>
        <dbReference type="RefSeq" id="XP_056687905.1"/>
    </source>
</evidence>
<dbReference type="InterPro" id="IPR002902">
    <property type="entry name" value="GNK2"/>
</dbReference>
<organism evidence="5 6">
    <name type="scientific">Spinacia oleracea</name>
    <name type="common">Spinach</name>
    <dbReference type="NCBI Taxonomy" id="3562"/>
    <lineage>
        <taxon>Eukaryota</taxon>
        <taxon>Viridiplantae</taxon>
        <taxon>Streptophyta</taxon>
        <taxon>Embryophyta</taxon>
        <taxon>Tracheophyta</taxon>
        <taxon>Spermatophyta</taxon>
        <taxon>Magnoliopsida</taxon>
        <taxon>eudicotyledons</taxon>
        <taxon>Gunneridae</taxon>
        <taxon>Pentapetalae</taxon>
        <taxon>Caryophyllales</taxon>
        <taxon>Chenopodiaceae</taxon>
        <taxon>Chenopodioideae</taxon>
        <taxon>Anserineae</taxon>
        <taxon>Spinacia</taxon>
    </lineage>
</organism>
<evidence type="ECO:0000313" key="5">
    <source>
        <dbReference type="Proteomes" id="UP000813463"/>
    </source>
</evidence>
<dbReference type="PROSITE" id="PS51473">
    <property type="entry name" value="GNK2"/>
    <property type="match status" value="1"/>
</dbReference>
<evidence type="ECO:0000259" key="4">
    <source>
        <dbReference type="PROSITE" id="PS51473"/>
    </source>
</evidence>
<keyword evidence="2" id="KW-0677">Repeat</keyword>
<proteinExistence type="predicted"/>
<reference evidence="6" key="2">
    <citation type="submission" date="2025-08" db="UniProtKB">
        <authorList>
            <consortium name="RefSeq"/>
        </authorList>
    </citation>
    <scope>IDENTIFICATION</scope>
    <source>
        <tissue evidence="6">Leaf</tissue>
    </source>
</reference>
<keyword evidence="5" id="KW-1185">Reference proteome</keyword>
<gene>
    <name evidence="6" type="primary">LOC130462935</name>
</gene>
<dbReference type="InterPro" id="IPR038408">
    <property type="entry name" value="GNK2_sf"/>
</dbReference>
<protein>
    <submittedName>
        <fullName evidence="6">Cysteine-rich repeat secretory protein 1-like</fullName>
    </submittedName>
</protein>
<dbReference type="GeneID" id="130462935"/>
<keyword evidence="1 3" id="KW-0732">Signal</keyword>
<dbReference type="Proteomes" id="UP000813463">
    <property type="component" value="Chromosome 6"/>
</dbReference>
<feature type="chain" id="PRO_5045945034" evidence="3">
    <location>
        <begin position="23"/>
        <end position="150"/>
    </location>
</feature>
<name>A0ABM3QX22_SPIOL</name>
<sequence>MVMLITLSLILVSKLVIPSTQAFDYFTNCTASSNYTQNSQYQRNLDKLLEEITSKASLSGFYYTFVGQIPDQVHGLYLCRGDMSNQGCGQCVYQAQGSILKECPTQIRAVLCKVKFGTTVANITSSEKLYTLGQCTLDLSASDCDRLTGA</sequence>
<evidence type="ECO:0000256" key="3">
    <source>
        <dbReference type="SAM" id="SignalP"/>
    </source>
</evidence>
<reference evidence="5" key="1">
    <citation type="journal article" date="2021" name="Nat. Commun.">
        <title>Genomic analyses provide insights into spinach domestication and the genetic basis of agronomic traits.</title>
        <authorList>
            <person name="Cai X."/>
            <person name="Sun X."/>
            <person name="Xu C."/>
            <person name="Sun H."/>
            <person name="Wang X."/>
            <person name="Ge C."/>
            <person name="Zhang Z."/>
            <person name="Wang Q."/>
            <person name="Fei Z."/>
            <person name="Jiao C."/>
            <person name="Wang Q."/>
        </authorList>
    </citation>
    <scope>NUCLEOTIDE SEQUENCE [LARGE SCALE GENOMIC DNA]</scope>
    <source>
        <strain evidence="5">cv. Varoflay</strain>
    </source>
</reference>
<feature type="domain" description="Gnk2-homologous" evidence="4">
    <location>
        <begin position="23"/>
        <end position="125"/>
    </location>
</feature>
<dbReference type="CDD" id="cd23509">
    <property type="entry name" value="Gnk2-like"/>
    <property type="match status" value="1"/>
</dbReference>
<dbReference type="RefSeq" id="XP_056687905.1">
    <property type="nucleotide sequence ID" value="XM_056831927.1"/>
</dbReference>
<evidence type="ECO:0000256" key="2">
    <source>
        <dbReference type="ARBA" id="ARBA00022737"/>
    </source>
</evidence>
<dbReference type="Pfam" id="PF01657">
    <property type="entry name" value="Stress-antifung"/>
    <property type="match status" value="1"/>
</dbReference>
<dbReference type="Gene3D" id="3.30.430.20">
    <property type="entry name" value="Gnk2 domain, C-X8-C-X2-C motif"/>
    <property type="match status" value="1"/>
</dbReference>
<dbReference type="PANTHER" id="PTHR32099">
    <property type="entry name" value="CYSTEINE-RICH REPEAT SECRETORY PROTEIN"/>
    <property type="match status" value="1"/>
</dbReference>
<evidence type="ECO:0000256" key="1">
    <source>
        <dbReference type="ARBA" id="ARBA00022729"/>
    </source>
</evidence>
<feature type="signal peptide" evidence="3">
    <location>
        <begin position="1"/>
        <end position="22"/>
    </location>
</feature>
<accession>A0ABM3QX22</accession>
<dbReference type="PANTHER" id="PTHR32099:SF42">
    <property type="entry name" value="CYSTEINE-RICH RECEPTOR-LIKE PROTEIN KINASE 9-RELATED"/>
    <property type="match status" value="1"/>
</dbReference>